<dbReference type="GO" id="GO:0005576">
    <property type="term" value="C:extracellular region"/>
    <property type="evidence" value="ECO:0007669"/>
    <property type="project" value="TreeGrafter"/>
</dbReference>
<protein>
    <recommendedName>
        <fullName evidence="1">peptidylamidoglycolate lyase</fullName>
        <ecNumber evidence="1">4.3.2.5</ecNumber>
    </recommendedName>
</protein>
<sequence length="562" mass="63272">MTHYRAYGISNIFFLFTCVTCVCGDLQDFFELQQRRAHAPLNFGKTEEKIQQVQDDHGWNEESVRGLVGSQPALPRKWNISYTFDPNIKWEKNWTSSSELGQLSAVDIDPSGNVAIFCRRSRIWGQDTFTMDNKFDPRKGPIPENVIILLNKEGKKILEWGSNTFYLPHGLTIDWEGNYWLTDVAMHMVMKFSVSSIKSNIPTLKKAEGSSARETEIDLNNLFRDSIVKPVLALGDPFQPGNDDQRFCKPTAVAVMRNGDFFVSDGYCNSRIVKFNSKGERISQFGKFFSPGLHQQPSPYVLSVPHALALAEELGLLYVADRENGRILAFHALNGTYHREYRHPAIGDKIYSVAYAQGRIYAINGPVFSQSFHVRGFSIDIHSGEIISQFGPDEDMKTPHDLAVSKDSSQIYVVELDDHVVYKFLQAEVSPTSGASTEGILLKHGSELLTSPGFGQEPKKMGTATLALVSVITSIIVIGLCIAVAALFARCQKRGCLLSVRRKSYWESDRKENFKLSRVLEPRQGKKGFRLFDKRPNTKDFSKLNTEPETSEDERGEDSLII</sequence>
<dbReference type="RefSeq" id="XP_011299935.1">
    <property type="nucleotide sequence ID" value="XM_011301633.1"/>
</dbReference>
<feature type="binding site" evidence="9">
    <location>
        <position position="306"/>
    </location>
    <ligand>
        <name>Zn(2+)</name>
        <dbReference type="ChEBI" id="CHEBI:29105"/>
        <note>catalytic</note>
    </ligand>
</feature>
<evidence type="ECO:0000256" key="13">
    <source>
        <dbReference type="SAM" id="Phobius"/>
    </source>
</evidence>
<evidence type="ECO:0000256" key="11">
    <source>
        <dbReference type="PROSITE-ProRule" id="PRU00504"/>
    </source>
</evidence>
<dbReference type="KEGG" id="fas:105264633"/>
<dbReference type="Gene3D" id="2.120.10.30">
    <property type="entry name" value="TolB, C-terminal domain"/>
    <property type="match status" value="1"/>
</dbReference>
<dbReference type="OrthoDB" id="10018185at2759"/>
<dbReference type="GO" id="GO:0006518">
    <property type="term" value="P:peptide metabolic process"/>
    <property type="evidence" value="ECO:0007669"/>
    <property type="project" value="InterPro"/>
</dbReference>
<evidence type="ECO:0000256" key="5">
    <source>
        <dbReference type="ARBA" id="ARBA00023157"/>
    </source>
</evidence>
<organism evidence="14 15">
    <name type="scientific">Fopius arisanus</name>
    <dbReference type="NCBI Taxonomy" id="64838"/>
    <lineage>
        <taxon>Eukaryota</taxon>
        <taxon>Metazoa</taxon>
        <taxon>Ecdysozoa</taxon>
        <taxon>Arthropoda</taxon>
        <taxon>Hexapoda</taxon>
        <taxon>Insecta</taxon>
        <taxon>Pterygota</taxon>
        <taxon>Neoptera</taxon>
        <taxon>Endopterygota</taxon>
        <taxon>Hymenoptera</taxon>
        <taxon>Apocrita</taxon>
        <taxon>Ichneumonoidea</taxon>
        <taxon>Braconidae</taxon>
        <taxon>Opiinae</taxon>
        <taxon>Fopius</taxon>
    </lineage>
</organism>
<keyword evidence="5 10" id="KW-1015">Disulfide bond</keyword>
<feature type="binding site" evidence="9">
    <location>
        <position position="401"/>
    </location>
    <ligand>
        <name>Ca(2+)</name>
        <dbReference type="ChEBI" id="CHEBI:29108"/>
        <note>structural</note>
    </ligand>
</feature>
<dbReference type="EC" id="4.3.2.5" evidence="1"/>
<dbReference type="GeneID" id="105264633"/>
<feature type="transmembrane region" description="Helical" evidence="13">
    <location>
        <begin position="6"/>
        <end position="26"/>
    </location>
</feature>
<feature type="compositionally biased region" description="Basic and acidic residues" evidence="12">
    <location>
        <begin position="530"/>
        <end position="542"/>
    </location>
</feature>
<feature type="binding site" evidence="8">
    <location>
        <position position="267"/>
    </location>
    <ligand>
        <name>a protein</name>
        <dbReference type="ChEBI" id="CHEBI:16541"/>
    </ligand>
    <ligandPart>
        <name>C-terminal Xaa-(2S)-2-hydroxyglycine residue</name>
        <dbReference type="ChEBI" id="CHEBI:142768"/>
    </ligandPart>
</feature>
<dbReference type="Proteomes" id="UP000694866">
    <property type="component" value="Unplaced"/>
</dbReference>
<dbReference type="PANTHER" id="PTHR10680">
    <property type="entry name" value="PEPTIDYL-GLYCINE ALPHA-AMIDATING MONOOXYGENASE"/>
    <property type="match status" value="1"/>
</dbReference>
<evidence type="ECO:0000256" key="6">
    <source>
        <dbReference type="ARBA" id="ARBA00023180"/>
    </source>
</evidence>
<feature type="binding site" evidence="9">
    <location>
        <position position="169"/>
    </location>
    <ligand>
        <name>Zn(2+)</name>
        <dbReference type="ChEBI" id="CHEBI:29105"/>
        <note>catalytic</note>
    </ligand>
</feature>
<accession>A0A9R1SZC1</accession>
<feature type="binding site" evidence="8">
    <location>
        <position position="119"/>
    </location>
    <ligand>
        <name>a protein</name>
        <dbReference type="ChEBI" id="CHEBI:16541"/>
    </ligand>
    <ligandPart>
        <name>C-terminal Xaa-(2S)-2-hydroxyglycine residue</name>
        <dbReference type="ChEBI" id="CHEBI:142768"/>
    </ligandPart>
</feature>
<keyword evidence="9" id="KW-0862">Zinc</keyword>
<feature type="region of interest" description="Disordered" evidence="12">
    <location>
        <begin position="530"/>
        <end position="562"/>
    </location>
</feature>
<dbReference type="Pfam" id="PF01436">
    <property type="entry name" value="NHL"/>
    <property type="match status" value="2"/>
</dbReference>
<gene>
    <name evidence="15" type="primary">LOC105264633</name>
</gene>
<dbReference type="CDD" id="cd14958">
    <property type="entry name" value="NHL_PAL_like"/>
    <property type="match status" value="1"/>
</dbReference>
<evidence type="ECO:0000256" key="10">
    <source>
        <dbReference type="PIRSR" id="PIRSR600720-3"/>
    </source>
</evidence>
<evidence type="ECO:0000313" key="14">
    <source>
        <dbReference type="Proteomes" id="UP000694866"/>
    </source>
</evidence>
<feature type="binding site" evidence="8">
    <location>
        <position position="322"/>
    </location>
    <ligand>
        <name>a protein</name>
        <dbReference type="ChEBI" id="CHEBI:16541"/>
    </ligand>
    <ligandPart>
        <name>C-terminal Xaa-(2S)-2-hydroxyglycine residue</name>
        <dbReference type="ChEBI" id="CHEBI:142768"/>
    </ligandPart>
</feature>
<evidence type="ECO:0000256" key="8">
    <source>
        <dbReference type="PIRSR" id="PIRSR600720-1"/>
    </source>
</evidence>
<feature type="binding site" evidence="9">
    <location>
        <position position="106"/>
    </location>
    <ligand>
        <name>Ca(2+)</name>
        <dbReference type="ChEBI" id="CHEBI:29108"/>
        <note>structural</note>
    </ligand>
</feature>
<keyword evidence="9" id="KW-0106">Calcium</keyword>
<dbReference type="PANTHER" id="PTHR10680:SF14">
    <property type="entry name" value="PEPTIDYL-GLYCINE ALPHA-AMIDATING MONOOXYGENASE"/>
    <property type="match status" value="1"/>
</dbReference>
<evidence type="ECO:0000256" key="7">
    <source>
        <dbReference type="ARBA" id="ARBA00023239"/>
    </source>
</evidence>
<feature type="disulfide bond" evidence="10">
    <location>
        <begin position="248"/>
        <end position="268"/>
    </location>
</feature>
<dbReference type="SUPFAM" id="SSF63829">
    <property type="entry name" value="Calcium-dependent phosphotriesterase"/>
    <property type="match status" value="1"/>
</dbReference>
<keyword evidence="13" id="KW-1133">Transmembrane helix</keyword>
<evidence type="ECO:0000256" key="12">
    <source>
        <dbReference type="SAM" id="MobiDB-lite"/>
    </source>
</evidence>
<evidence type="ECO:0000256" key="2">
    <source>
        <dbReference type="ARBA" id="ARBA00022723"/>
    </source>
</evidence>
<keyword evidence="6" id="KW-0325">Glycoprotein</keyword>
<feature type="transmembrane region" description="Helical" evidence="13">
    <location>
        <begin position="466"/>
        <end position="489"/>
    </location>
</feature>
<keyword evidence="13" id="KW-0472">Membrane</keyword>
<dbReference type="InterPro" id="IPR001258">
    <property type="entry name" value="NHL_repeat"/>
</dbReference>
<dbReference type="PROSITE" id="PS51125">
    <property type="entry name" value="NHL"/>
    <property type="match status" value="2"/>
</dbReference>
<proteinExistence type="predicted"/>
<keyword evidence="13" id="KW-0812">Transmembrane</keyword>
<comment type="cofactor">
    <cofactor evidence="9">
        <name>Zn(2+)</name>
        <dbReference type="ChEBI" id="CHEBI:29105"/>
    </cofactor>
    <text evidence="9">Binds one Zn(2+) ion per subunit.</text>
</comment>
<evidence type="ECO:0000256" key="9">
    <source>
        <dbReference type="PIRSR" id="PIRSR600720-2"/>
    </source>
</evidence>
<keyword evidence="14" id="KW-1185">Reference proteome</keyword>
<dbReference type="GO" id="GO:0004598">
    <property type="term" value="F:peptidylamidoglycolate lyase activity"/>
    <property type="evidence" value="ECO:0007669"/>
    <property type="project" value="UniProtKB-EC"/>
</dbReference>
<dbReference type="GO" id="GO:0046872">
    <property type="term" value="F:metal ion binding"/>
    <property type="evidence" value="ECO:0007669"/>
    <property type="project" value="UniProtKB-KW"/>
</dbReference>
<keyword evidence="3" id="KW-0732">Signal</keyword>
<feature type="binding site" evidence="9">
    <location>
        <position position="400"/>
    </location>
    <ligand>
        <name>Zn(2+)</name>
        <dbReference type="ChEBI" id="CHEBI:29105"/>
        <note>catalytic</note>
    </ligand>
</feature>
<dbReference type="AlphaFoldDB" id="A0A9R1SZC1"/>
<keyword evidence="7 15" id="KW-0456">Lyase</keyword>
<dbReference type="GO" id="GO:0016020">
    <property type="term" value="C:membrane"/>
    <property type="evidence" value="ECO:0007669"/>
    <property type="project" value="InterPro"/>
</dbReference>
<dbReference type="InterPro" id="IPR000720">
    <property type="entry name" value="PHM/PAL"/>
</dbReference>
<evidence type="ECO:0000256" key="3">
    <source>
        <dbReference type="ARBA" id="ARBA00022729"/>
    </source>
</evidence>
<keyword evidence="2 9" id="KW-0479">Metal-binding</keyword>
<feature type="binding site" evidence="9">
    <location>
        <position position="171"/>
    </location>
    <ligand>
        <name>Ca(2+)</name>
        <dbReference type="ChEBI" id="CHEBI:29108"/>
        <note>structural</note>
    </ligand>
</feature>
<evidence type="ECO:0000256" key="1">
    <source>
        <dbReference type="ARBA" id="ARBA00012343"/>
    </source>
</evidence>
<dbReference type="PRINTS" id="PR00790">
    <property type="entry name" value="PAMONOXGNASE"/>
</dbReference>
<dbReference type="InterPro" id="IPR011042">
    <property type="entry name" value="6-blade_b-propeller_TolB-like"/>
</dbReference>
<evidence type="ECO:0000256" key="4">
    <source>
        <dbReference type="ARBA" id="ARBA00022737"/>
    </source>
</evidence>
<name>A0A9R1SZC1_9HYME</name>
<reference evidence="15" key="1">
    <citation type="submission" date="2025-08" db="UniProtKB">
        <authorList>
            <consortium name="RefSeq"/>
        </authorList>
    </citation>
    <scope>IDENTIFICATION</scope>
    <source>
        <strain evidence="15">USDA-PBARC FA_bdor</strain>
        <tissue evidence="15">Whole organism</tissue>
    </source>
</reference>
<feature type="repeat" description="NHL" evidence="11">
    <location>
        <begin position="154"/>
        <end position="195"/>
    </location>
</feature>
<feature type="repeat" description="NHL" evidence="11">
    <location>
        <begin position="239"/>
        <end position="278"/>
    </location>
</feature>
<keyword evidence="4" id="KW-0677">Repeat</keyword>
<evidence type="ECO:0000313" key="15">
    <source>
        <dbReference type="RefSeq" id="XP_011299935.1"/>
    </source>
</evidence>